<comment type="function">
    <text evidence="7">Involved in the biosynthesis of the chorismate, which leads to the biosynthesis of aromatic amino acids. Catalyzes the reversible NADPH linked reduction of 3-dehydroshikimate (DHSA) to yield shikimate (SA).</text>
</comment>
<dbReference type="STRING" id="1123307.GCA_000380065_00127"/>
<dbReference type="GO" id="GO:0009423">
    <property type="term" value="P:chorismate biosynthetic process"/>
    <property type="evidence" value="ECO:0007669"/>
    <property type="project" value="UniProtKB-UniRule"/>
</dbReference>
<comment type="catalytic activity">
    <reaction evidence="7">
        <text>shikimate + NADP(+) = 3-dehydroshikimate + NADPH + H(+)</text>
        <dbReference type="Rhea" id="RHEA:17737"/>
        <dbReference type="ChEBI" id="CHEBI:15378"/>
        <dbReference type="ChEBI" id="CHEBI:16630"/>
        <dbReference type="ChEBI" id="CHEBI:36208"/>
        <dbReference type="ChEBI" id="CHEBI:57783"/>
        <dbReference type="ChEBI" id="CHEBI:58349"/>
        <dbReference type="EC" id="1.1.1.25"/>
    </reaction>
</comment>
<dbReference type="HAMAP" id="MF_00222">
    <property type="entry name" value="Shikimate_DH_AroE"/>
    <property type="match status" value="1"/>
</dbReference>
<comment type="pathway">
    <text evidence="1 7">Metabolic intermediate biosynthesis; chorismate biosynthesis; chorismate from D-erythrose 4-phosphate and phosphoenolpyruvate: step 4/7.</text>
</comment>
<evidence type="ECO:0000259" key="8">
    <source>
        <dbReference type="Pfam" id="PF08501"/>
    </source>
</evidence>
<feature type="domain" description="Shikimate dehydrogenase substrate binding N-terminal" evidence="8">
    <location>
        <begin position="1"/>
        <end position="82"/>
    </location>
</feature>
<evidence type="ECO:0000313" key="10">
    <source>
        <dbReference type="EMBL" id="SUN75641.1"/>
    </source>
</evidence>
<dbReference type="UniPathway" id="UPA00053">
    <property type="reaction ID" value="UER00087"/>
</dbReference>
<reference evidence="10" key="1">
    <citation type="submission" date="2018-06" db="EMBL/GenBank/DDBJ databases">
        <authorList>
            <consortium name="Pathogen Informatics"/>
            <person name="Doyle S."/>
        </authorList>
    </citation>
    <scope>NUCLEOTIDE SEQUENCE [LARGE SCALE GENOMIC DNA]</scope>
    <source>
        <strain evidence="10">NCTC13765</strain>
    </source>
</reference>
<dbReference type="EMBL" id="UHFR01000005">
    <property type="protein sequence ID" value="SUN75641.1"/>
    <property type="molecule type" value="Genomic_DNA"/>
</dbReference>
<dbReference type="InterPro" id="IPR013708">
    <property type="entry name" value="Shikimate_DH-bd_N"/>
</dbReference>
<feature type="binding site" evidence="7">
    <location>
        <position position="95"/>
    </location>
    <ligand>
        <name>shikimate</name>
        <dbReference type="ChEBI" id="CHEBI:36208"/>
    </ligand>
</feature>
<dbReference type="AlphaFoldDB" id="A0A380KVT1"/>
<accession>A0A380KVT1</accession>
<sequence length="272" mass="29796">MANPIKHSISPFIHNAAFDLTAVNGVYVAWEILSKDLEETVENIRRYNMFGINLSMPYKQKVIPFLDELSPEAKLIGAVSTVAYKNGRLIGYNMDGKGFFKSLTNFSVKNKSMTILGSGGAATAIVAQAALDGAASIYVFGRSSSLNQTREKFEEIAEKTGVPIIICSLRDSALLQKMVESSALFINATSVGMDGTSLIVPSNFVFPKEILVADVIYQPFETPFLKLAKSQGATAVNGLGMLVYQAAEVFELWTGKAMPVELIWKELEKQYR</sequence>
<comment type="subunit">
    <text evidence="7">Homodimer.</text>
</comment>
<comment type="caution">
    <text evidence="7">Lacks conserved residue(s) required for the propagation of feature annotation.</text>
</comment>
<evidence type="ECO:0000256" key="2">
    <source>
        <dbReference type="ARBA" id="ARBA00012962"/>
    </source>
</evidence>
<protein>
    <recommendedName>
        <fullName evidence="2 7">Shikimate dehydrogenase (NADP(+))</fullName>
        <shortName evidence="7">SDH</shortName>
        <ecNumber evidence="2 7">1.1.1.25</ecNumber>
    </recommendedName>
</protein>
<dbReference type="Gene3D" id="3.40.50.10860">
    <property type="entry name" value="Leucine Dehydrogenase, chain A, domain 1"/>
    <property type="match status" value="1"/>
</dbReference>
<dbReference type="InterPro" id="IPR041121">
    <property type="entry name" value="SDH_C"/>
</dbReference>
<feature type="binding site" evidence="7">
    <location>
        <begin position="8"/>
        <end position="10"/>
    </location>
    <ligand>
        <name>shikimate</name>
        <dbReference type="ChEBI" id="CHEBI:36208"/>
    </ligand>
</feature>
<dbReference type="GO" id="GO:0004764">
    <property type="term" value="F:shikimate 3-dehydrogenase (NADP+) activity"/>
    <property type="evidence" value="ECO:0007669"/>
    <property type="project" value="UniProtKB-UniRule"/>
</dbReference>
<evidence type="ECO:0000259" key="9">
    <source>
        <dbReference type="Pfam" id="PF18317"/>
    </source>
</evidence>
<keyword evidence="11" id="KW-1185">Reference proteome</keyword>
<evidence type="ECO:0000256" key="1">
    <source>
        <dbReference type="ARBA" id="ARBA00004871"/>
    </source>
</evidence>
<dbReference type="SUPFAM" id="SSF51735">
    <property type="entry name" value="NAD(P)-binding Rossmann-fold domains"/>
    <property type="match status" value="1"/>
</dbReference>
<dbReference type="InterPro" id="IPR036291">
    <property type="entry name" value="NAD(P)-bd_dom_sf"/>
</dbReference>
<keyword evidence="5 7" id="KW-0560">Oxidoreductase</keyword>
<dbReference type="InterPro" id="IPR046346">
    <property type="entry name" value="Aminoacid_DH-like_N_sf"/>
</dbReference>
<keyword evidence="6 7" id="KW-0057">Aromatic amino acid biosynthesis</keyword>
<gene>
    <name evidence="10" type="primary">aroE_1</name>
    <name evidence="7" type="synonym">aroE</name>
    <name evidence="10" type="ORF">NCTC13765_00073</name>
</gene>
<dbReference type="NCBIfam" id="TIGR00507">
    <property type="entry name" value="aroE"/>
    <property type="match status" value="1"/>
</dbReference>
<dbReference type="Proteomes" id="UP000254634">
    <property type="component" value="Unassembled WGS sequence"/>
</dbReference>
<dbReference type="Pfam" id="PF18317">
    <property type="entry name" value="SDH_C"/>
    <property type="match status" value="1"/>
</dbReference>
<feature type="domain" description="SDH C-terminal" evidence="9">
    <location>
        <begin position="238"/>
        <end position="268"/>
    </location>
</feature>
<organism evidence="10 11">
    <name type="scientific">Streptococcus massiliensis</name>
    <dbReference type="NCBI Taxonomy" id="313439"/>
    <lineage>
        <taxon>Bacteria</taxon>
        <taxon>Bacillati</taxon>
        <taxon>Bacillota</taxon>
        <taxon>Bacilli</taxon>
        <taxon>Lactobacillales</taxon>
        <taxon>Streptococcaceae</taxon>
        <taxon>Streptococcus</taxon>
    </lineage>
</organism>
<dbReference type="CDD" id="cd01065">
    <property type="entry name" value="NAD_bind_Shikimate_DH"/>
    <property type="match status" value="1"/>
</dbReference>
<keyword evidence="3 7" id="KW-0028">Amino-acid biosynthesis</keyword>
<keyword evidence="4 7" id="KW-0521">NADP</keyword>
<evidence type="ECO:0000313" key="11">
    <source>
        <dbReference type="Proteomes" id="UP000254634"/>
    </source>
</evidence>
<feature type="binding site" evidence="7">
    <location>
        <begin position="117"/>
        <end position="121"/>
    </location>
    <ligand>
        <name>NADP(+)</name>
        <dbReference type="ChEBI" id="CHEBI:58349"/>
    </ligand>
</feature>
<evidence type="ECO:0000256" key="7">
    <source>
        <dbReference type="HAMAP-Rule" id="MF_00222"/>
    </source>
</evidence>
<evidence type="ECO:0000256" key="4">
    <source>
        <dbReference type="ARBA" id="ARBA00022857"/>
    </source>
</evidence>
<feature type="binding site" evidence="7">
    <location>
        <position position="245"/>
    </location>
    <ligand>
        <name>shikimate</name>
        <dbReference type="ChEBI" id="CHEBI:36208"/>
    </ligand>
</feature>
<dbReference type="InterPro" id="IPR011342">
    <property type="entry name" value="Shikimate_DH"/>
</dbReference>
<dbReference type="Gene3D" id="3.40.50.720">
    <property type="entry name" value="NAD(P)-binding Rossmann-like Domain"/>
    <property type="match status" value="1"/>
</dbReference>
<comment type="similarity">
    <text evidence="7">Belongs to the shikimate dehydrogenase family.</text>
</comment>
<feature type="binding site" evidence="7">
    <location>
        <position position="217"/>
    </location>
    <ligand>
        <name>shikimate</name>
        <dbReference type="ChEBI" id="CHEBI:36208"/>
    </ligand>
</feature>
<dbReference type="Pfam" id="PF08501">
    <property type="entry name" value="Shikimate_dh_N"/>
    <property type="match status" value="1"/>
</dbReference>
<dbReference type="GO" id="GO:0008652">
    <property type="term" value="P:amino acid biosynthetic process"/>
    <property type="evidence" value="ECO:0007669"/>
    <property type="project" value="UniProtKB-KW"/>
</dbReference>
<evidence type="ECO:0000256" key="6">
    <source>
        <dbReference type="ARBA" id="ARBA00023141"/>
    </source>
</evidence>
<dbReference type="SUPFAM" id="SSF53223">
    <property type="entry name" value="Aminoacid dehydrogenase-like, N-terminal domain"/>
    <property type="match status" value="1"/>
</dbReference>
<dbReference type="GO" id="GO:0019632">
    <property type="term" value="P:shikimate metabolic process"/>
    <property type="evidence" value="ECO:0007669"/>
    <property type="project" value="InterPro"/>
</dbReference>
<dbReference type="GO" id="GO:0050661">
    <property type="term" value="F:NADP binding"/>
    <property type="evidence" value="ECO:0007669"/>
    <property type="project" value="InterPro"/>
</dbReference>
<evidence type="ECO:0000256" key="5">
    <source>
        <dbReference type="ARBA" id="ARBA00023002"/>
    </source>
</evidence>
<dbReference type="InterPro" id="IPR022893">
    <property type="entry name" value="Shikimate_DH_fam"/>
</dbReference>
<proteinExistence type="inferred from homology"/>
<dbReference type="EC" id="1.1.1.25" evidence="2 7"/>
<dbReference type="GO" id="GO:0009073">
    <property type="term" value="P:aromatic amino acid family biosynthetic process"/>
    <property type="evidence" value="ECO:0007669"/>
    <property type="project" value="UniProtKB-KW"/>
</dbReference>
<dbReference type="PANTHER" id="PTHR21089">
    <property type="entry name" value="SHIKIMATE DEHYDROGENASE"/>
    <property type="match status" value="1"/>
</dbReference>
<name>A0A380KVT1_9STRE</name>
<dbReference type="PANTHER" id="PTHR21089:SF1">
    <property type="entry name" value="BIFUNCTIONAL 3-DEHYDROQUINATE DEHYDRATASE_SHIKIMATE DEHYDROGENASE, CHLOROPLASTIC"/>
    <property type="match status" value="1"/>
</dbReference>
<feature type="binding site" evidence="7">
    <location>
        <position position="238"/>
    </location>
    <ligand>
        <name>NADP(+)</name>
        <dbReference type="ChEBI" id="CHEBI:58349"/>
    </ligand>
</feature>
<dbReference type="NCBIfam" id="NF001315">
    <property type="entry name" value="PRK00258.2-4"/>
    <property type="match status" value="1"/>
</dbReference>
<evidence type="ECO:0000256" key="3">
    <source>
        <dbReference type="ARBA" id="ARBA00022605"/>
    </source>
</evidence>
<feature type="binding site" evidence="7">
    <location>
        <position position="215"/>
    </location>
    <ligand>
        <name>NADP(+)</name>
        <dbReference type="ChEBI" id="CHEBI:58349"/>
    </ligand>
</feature>
<feature type="active site" description="Proton acceptor" evidence="7">
    <location>
        <position position="59"/>
    </location>
</feature>
<feature type="binding site" evidence="7">
    <location>
        <position position="55"/>
    </location>
    <ligand>
        <name>shikimate</name>
        <dbReference type="ChEBI" id="CHEBI:36208"/>
    </ligand>
</feature>